<accession>A0ABS5PBC8</accession>
<keyword evidence="3" id="KW-1185">Reference proteome</keyword>
<evidence type="ECO:0000313" key="2">
    <source>
        <dbReference type="EMBL" id="MBS7231600.1"/>
    </source>
</evidence>
<evidence type="ECO:0000256" key="1">
    <source>
        <dbReference type="SAM" id="SignalP"/>
    </source>
</evidence>
<feature type="signal peptide" evidence="1">
    <location>
        <begin position="1"/>
        <end position="25"/>
    </location>
</feature>
<gene>
    <name evidence="2" type="ORF">KHA90_11250</name>
</gene>
<dbReference type="EMBL" id="JAGYVZ010000009">
    <property type="protein sequence ID" value="MBS7231600.1"/>
    <property type="molecule type" value="Genomic_DNA"/>
</dbReference>
<dbReference type="Proteomes" id="UP000722625">
    <property type="component" value="Unassembled WGS sequence"/>
</dbReference>
<dbReference type="RefSeq" id="WP_213299376.1">
    <property type="nucleotide sequence ID" value="NZ_JAGYVZ010000009.1"/>
</dbReference>
<name>A0ABS5PBC8_9FLAO</name>
<reference evidence="2 3" key="1">
    <citation type="journal article" date="2018" name="Int. J. Syst. Evol. Microbiol.">
        <title>Flavobacterium chryseum sp. nov. and Flavobacterium psychroterrae sp. nov., novel environmental bacteria isolated from Antarctica.</title>
        <authorList>
            <person name="Kralova S."/>
            <person name="Svec P."/>
            <person name="Busse H.J."/>
            <person name="Stankova E."/>
            <person name="Vaczi P."/>
            <person name="Sedlacek I."/>
        </authorList>
    </citation>
    <scope>NUCLEOTIDE SEQUENCE [LARGE SCALE GENOMIC DNA]</scope>
    <source>
        <strain evidence="2 3">CCM 8827</strain>
    </source>
</reference>
<proteinExistence type="predicted"/>
<keyword evidence="1" id="KW-0732">Signal</keyword>
<protein>
    <submittedName>
        <fullName evidence="2">Uncharacterized protein</fullName>
    </submittedName>
</protein>
<comment type="caution">
    <text evidence="2">The sequence shown here is derived from an EMBL/GenBank/DDBJ whole genome shotgun (WGS) entry which is preliminary data.</text>
</comment>
<organism evidence="2 3">
    <name type="scientific">Flavobacterium psychroterrae</name>
    <dbReference type="NCBI Taxonomy" id="2133767"/>
    <lineage>
        <taxon>Bacteria</taxon>
        <taxon>Pseudomonadati</taxon>
        <taxon>Bacteroidota</taxon>
        <taxon>Flavobacteriia</taxon>
        <taxon>Flavobacteriales</taxon>
        <taxon>Flavobacteriaceae</taxon>
        <taxon>Flavobacterium</taxon>
    </lineage>
</organism>
<evidence type="ECO:0000313" key="3">
    <source>
        <dbReference type="Proteomes" id="UP000722625"/>
    </source>
</evidence>
<feature type="chain" id="PRO_5047290992" evidence="1">
    <location>
        <begin position="26"/>
        <end position="86"/>
    </location>
</feature>
<sequence>MKFKILPLRLFFLILFAFVSTNTFSQCFEIQSILVDACGGIDEGRNEMVRFKVGTSSLNTNVLTVTWPNNSWQGVVQNATTALKVV</sequence>